<gene>
    <name evidence="1" type="ORF">Lalb_Chr07g0179141</name>
</gene>
<evidence type="ECO:0000313" key="2">
    <source>
        <dbReference type="Proteomes" id="UP000447434"/>
    </source>
</evidence>
<accession>A0A6A4Q7A8</accession>
<keyword evidence="2" id="KW-1185">Reference proteome</keyword>
<organism evidence="1 2">
    <name type="scientific">Lupinus albus</name>
    <name type="common">White lupine</name>
    <name type="synonym">Lupinus termis</name>
    <dbReference type="NCBI Taxonomy" id="3870"/>
    <lineage>
        <taxon>Eukaryota</taxon>
        <taxon>Viridiplantae</taxon>
        <taxon>Streptophyta</taxon>
        <taxon>Embryophyta</taxon>
        <taxon>Tracheophyta</taxon>
        <taxon>Spermatophyta</taxon>
        <taxon>Magnoliopsida</taxon>
        <taxon>eudicotyledons</taxon>
        <taxon>Gunneridae</taxon>
        <taxon>Pentapetalae</taxon>
        <taxon>rosids</taxon>
        <taxon>fabids</taxon>
        <taxon>Fabales</taxon>
        <taxon>Fabaceae</taxon>
        <taxon>Papilionoideae</taxon>
        <taxon>50 kb inversion clade</taxon>
        <taxon>genistoids sensu lato</taxon>
        <taxon>core genistoids</taxon>
        <taxon>Genisteae</taxon>
        <taxon>Lupinus</taxon>
    </lineage>
</organism>
<evidence type="ECO:0000313" key="1">
    <source>
        <dbReference type="EMBL" id="KAE9609731.1"/>
    </source>
</evidence>
<comment type="caution">
    <text evidence="1">The sequence shown here is derived from an EMBL/GenBank/DDBJ whole genome shotgun (WGS) entry which is preliminary data.</text>
</comment>
<protein>
    <submittedName>
        <fullName evidence="1">Uncharacterized protein</fullName>
    </submittedName>
</protein>
<reference evidence="2" key="1">
    <citation type="journal article" date="2020" name="Nat. Commun.">
        <title>Genome sequence of the cluster root forming white lupin.</title>
        <authorList>
            <person name="Hufnagel B."/>
            <person name="Marques A."/>
            <person name="Soriano A."/>
            <person name="Marques L."/>
            <person name="Divol F."/>
            <person name="Doumas P."/>
            <person name="Sallet E."/>
            <person name="Mancinotti D."/>
            <person name="Carrere S."/>
            <person name="Marande W."/>
            <person name="Arribat S."/>
            <person name="Keller J."/>
            <person name="Huneau C."/>
            <person name="Blein T."/>
            <person name="Aime D."/>
            <person name="Laguerre M."/>
            <person name="Taylor J."/>
            <person name="Schubert V."/>
            <person name="Nelson M."/>
            <person name="Geu-Flores F."/>
            <person name="Crespi M."/>
            <person name="Gallardo-Guerrero K."/>
            <person name="Delaux P.-M."/>
            <person name="Salse J."/>
            <person name="Berges H."/>
            <person name="Guyot R."/>
            <person name="Gouzy J."/>
            <person name="Peret B."/>
        </authorList>
    </citation>
    <scope>NUCLEOTIDE SEQUENCE [LARGE SCALE GENOMIC DNA]</scope>
    <source>
        <strain evidence="2">cv. Amiga</strain>
    </source>
</reference>
<proteinExistence type="predicted"/>
<name>A0A6A4Q7A8_LUPAL</name>
<dbReference type="Proteomes" id="UP000447434">
    <property type="component" value="Chromosome 7"/>
</dbReference>
<dbReference type="AlphaFoldDB" id="A0A6A4Q7A8"/>
<sequence length="49" mass="5782">MHLSHDLWQYVCVPHSPTIFFHALNHSIFHFFPYQILGFSIPTCFFSLG</sequence>
<dbReference type="EMBL" id="WOCE01000007">
    <property type="protein sequence ID" value="KAE9609731.1"/>
    <property type="molecule type" value="Genomic_DNA"/>
</dbReference>